<evidence type="ECO:0000256" key="5">
    <source>
        <dbReference type="ARBA" id="ARBA00022750"/>
    </source>
</evidence>
<protein>
    <submittedName>
        <fullName evidence="11">Reverse transcriptase</fullName>
    </submittedName>
</protein>
<feature type="domain" description="RNase H type-1" evidence="9">
    <location>
        <begin position="276"/>
        <end position="396"/>
    </location>
</feature>
<evidence type="ECO:0000313" key="11">
    <source>
        <dbReference type="EMBL" id="OWY96764.1"/>
    </source>
</evidence>
<keyword evidence="7" id="KW-0378">Hydrolase</keyword>
<evidence type="ECO:0000256" key="3">
    <source>
        <dbReference type="ARBA" id="ARBA00022695"/>
    </source>
</evidence>
<keyword evidence="3" id="KW-0548">Nucleotidyltransferase</keyword>
<dbReference type="Pfam" id="PF13456">
    <property type="entry name" value="RVT_3"/>
    <property type="match status" value="1"/>
</dbReference>
<dbReference type="GO" id="GO:0006508">
    <property type="term" value="P:proteolysis"/>
    <property type="evidence" value="ECO:0007669"/>
    <property type="project" value="UniProtKB-KW"/>
</dbReference>
<dbReference type="EMBL" id="NBNE01011249">
    <property type="protein sequence ID" value="OWY96764.1"/>
    <property type="molecule type" value="Genomic_DNA"/>
</dbReference>
<keyword evidence="5" id="KW-0064">Aspartyl protease</keyword>
<dbReference type="InterPro" id="IPR036397">
    <property type="entry name" value="RNaseH_sf"/>
</dbReference>
<dbReference type="PANTHER" id="PTHR33064:SF37">
    <property type="entry name" value="RIBONUCLEASE H"/>
    <property type="match status" value="1"/>
</dbReference>
<feature type="non-terminal residue" evidence="11">
    <location>
        <position position="557"/>
    </location>
</feature>
<evidence type="ECO:0000256" key="4">
    <source>
        <dbReference type="ARBA" id="ARBA00022722"/>
    </source>
</evidence>
<keyword evidence="4" id="KW-0540">Nuclease</keyword>
<keyword evidence="6" id="KW-0255">Endonuclease</keyword>
<dbReference type="InterPro" id="IPR041373">
    <property type="entry name" value="RT_RNaseH"/>
</dbReference>
<comment type="caution">
    <text evidence="11">The sequence shown here is derived from an EMBL/GenBank/DDBJ whole genome shotgun (WGS) entry which is preliminary data.</text>
</comment>
<keyword evidence="1" id="KW-0645">Protease</keyword>
<dbReference type="Gene3D" id="3.30.420.10">
    <property type="entry name" value="Ribonuclease H-like superfamily/Ribonuclease H"/>
    <property type="match status" value="1"/>
</dbReference>
<sequence length="557" mass="63430">MCNRVDKPLDVCDQWNLSISDTNYPQLGLQRNRRSLTQSSTFRSPLIYAAILYELREADFHEIAKMNTEETQAEDSQLTGGERDRWARAKNAFTMLKAKIIATPVLKHFEPERTPVIVLYANKWAISVALMQEHEGVYHPVTFTSRTLKANELNYGVVDKEVLALLRILNVCYSQLVSRSIKVQSRFSTLAWLLKSNRFDGRLCRWPALLSGWMLEVTKCVKGEDEILGTIAASITPRADVDEALGAIAPKTHLRKMITMPLPTIEQDENLLVVSFDGSVRVKRSGGAYSPVVWKLSEWTVVEAMSEYMPDLTVNEAEYRGLILCFDLLSTLDRDRVVIYDDLNLVIRQMQGAMDCKTPGLQLLLQKALNRLRSWPKHEFLHVKREWNQRADKLTSTALQREEGEIITSEDVRQVLITLNRLGEMLKPKLIETVVCVNATTRTAERQRRTPKAMEESIIQPMLCQTIRQAQDEEKWIVDLKKYLDGEVGALTAEEAKVCSKIAANYEVDENGLLFFSPKTLQRGEGRDGVVRMVIPDSLQRDFLHHYHASLEGGHQG</sequence>
<organism evidence="11 12">
    <name type="scientific">Phytophthora megakarya</name>
    <dbReference type="NCBI Taxonomy" id="4795"/>
    <lineage>
        <taxon>Eukaryota</taxon>
        <taxon>Sar</taxon>
        <taxon>Stramenopiles</taxon>
        <taxon>Oomycota</taxon>
        <taxon>Peronosporomycetes</taxon>
        <taxon>Peronosporales</taxon>
        <taxon>Peronosporaceae</taxon>
        <taxon>Phytophthora</taxon>
    </lineage>
</organism>
<dbReference type="GO" id="GO:0004190">
    <property type="term" value="F:aspartic-type endopeptidase activity"/>
    <property type="evidence" value="ECO:0007669"/>
    <property type="project" value="UniProtKB-KW"/>
</dbReference>
<keyword evidence="12" id="KW-1185">Reference proteome</keyword>
<evidence type="ECO:0000256" key="1">
    <source>
        <dbReference type="ARBA" id="ARBA00022670"/>
    </source>
</evidence>
<evidence type="ECO:0000256" key="8">
    <source>
        <dbReference type="ARBA" id="ARBA00022918"/>
    </source>
</evidence>
<dbReference type="SUPFAM" id="SSF56672">
    <property type="entry name" value="DNA/RNA polymerases"/>
    <property type="match status" value="1"/>
</dbReference>
<gene>
    <name evidence="11" type="ORF">PHMEG_00032888</name>
</gene>
<dbReference type="CDD" id="cd09279">
    <property type="entry name" value="RNase_HI_like"/>
    <property type="match status" value="1"/>
</dbReference>
<evidence type="ECO:0000313" key="12">
    <source>
        <dbReference type="Proteomes" id="UP000198211"/>
    </source>
</evidence>
<dbReference type="InterPro" id="IPR012337">
    <property type="entry name" value="RNaseH-like_sf"/>
</dbReference>
<evidence type="ECO:0000259" key="9">
    <source>
        <dbReference type="Pfam" id="PF13456"/>
    </source>
</evidence>
<name>A0A225UUA9_9STRA</name>
<dbReference type="SUPFAM" id="SSF53098">
    <property type="entry name" value="Ribonuclease H-like"/>
    <property type="match status" value="1"/>
</dbReference>
<evidence type="ECO:0000256" key="7">
    <source>
        <dbReference type="ARBA" id="ARBA00022801"/>
    </source>
</evidence>
<evidence type="ECO:0000259" key="10">
    <source>
        <dbReference type="Pfam" id="PF17917"/>
    </source>
</evidence>
<evidence type="ECO:0000256" key="6">
    <source>
        <dbReference type="ARBA" id="ARBA00022759"/>
    </source>
</evidence>
<dbReference type="OrthoDB" id="113969at2759"/>
<dbReference type="Proteomes" id="UP000198211">
    <property type="component" value="Unassembled WGS sequence"/>
</dbReference>
<dbReference type="InterPro" id="IPR043502">
    <property type="entry name" value="DNA/RNA_pol_sf"/>
</dbReference>
<dbReference type="Pfam" id="PF17917">
    <property type="entry name" value="RT_RNaseH"/>
    <property type="match status" value="1"/>
</dbReference>
<dbReference type="GO" id="GO:0003964">
    <property type="term" value="F:RNA-directed DNA polymerase activity"/>
    <property type="evidence" value="ECO:0007669"/>
    <property type="project" value="UniProtKB-KW"/>
</dbReference>
<dbReference type="InterPro" id="IPR002156">
    <property type="entry name" value="RNaseH_domain"/>
</dbReference>
<reference evidence="12" key="1">
    <citation type="submission" date="2017-03" db="EMBL/GenBank/DDBJ databases">
        <title>Phytopthora megakarya and P. palmivora, two closely related causual agents of cacao black pod achieved similar genome size and gene model numbers by different mechanisms.</title>
        <authorList>
            <person name="Ali S."/>
            <person name="Shao J."/>
            <person name="Larry D.J."/>
            <person name="Kronmiller B."/>
            <person name="Shen D."/>
            <person name="Strem M.D."/>
            <person name="Melnick R.L."/>
            <person name="Guiltinan M.J."/>
            <person name="Tyler B.M."/>
            <person name="Meinhardt L.W."/>
            <person name="Bailey B.A."/>
        </authorList>
    </citation>
    <scope>NUCLEOTIDE SEQUENCE [LARGE SCALE GENOMIC DNA]</scope>
    <source>
        <strain evidence="12">zdho120</strain>
    </source>
</reference>
<keyword evidence="2" id="KW-0808">Transferase</keyword>
<dbReference type="AlphaFoldDB" id="A0A225UUA9"/>
<feature type="domain" description="Reverse transcriptase RNase H-like" evidence="10">
    <location>
        <begin position="112"/>
        <end position="211"/>
    </location>
</feature>
<proteinExistence type="predicted"/>
<evidence type="ECO:0000256" key="2">
    <source>
        <dbReference type="ARBA" id="ARBA00022679"/>
    </source>
</evidence>
<dbReference type="InterPro" id="IPR051320">
    <property type="entry name" value="Viral_Replic_Matur_Polypro"/>
</dbReference>
<dbReference type="GO" id="GO:0003676">
    <property type="term" value="F:nucleic acid binding"/>
    <property type="evidence" value="ECO:0007669"/>
    <property type="project" value="InterPro"/>
</dbReference>
<accession>A0A225UUA9</accession>
<keyword evidence="8 11" id="KW-0695">RNA-directed DNA polymerase</keyword>
<dbReference type="GO" id="GO:0004523">
    <property type="term" value="F:RNA-DNA hybrid ribonuclease activity"/>
    <property type="evidence" value="ECO:0007669"/>
    <property type="project" value="InterPro"/>
</dbReference>
<dbReference type="PANTHER" id="PTHR33064">
    <property type="entry name" value="POL PROTEIN"/>
    <property type="match status" value="1"/>
</dbReference>